<gene>
    <name evidence="1" type="ORF">NCTC12120_06799</name>
</gene>
<dbReference type="Proteomes" id="UP000251197">
    <property type="component" value="Unassembled WGS sequence"/>
</dbReference>
<name>A0A2X3JFJ9_9ENTR</name>
<evidence type="ECO:0000313" key="2">
    <source>
        <dbReference type="Proteomes" id="UP000251197"/>
    </source>
</evidence>
<protein>
    <recommendedName>
        <fullName evidence="3">DUF2235 domain-containing protein</fullName>
    </recommendedName>
</protein>
<dbReference type="AlphaFoldDB" id="A0A2X3JFJ9"/>
<evidence type="ECO:0008006" key="3">
    <source>
        <dbReference type="Google" id="ProtNLM"/>
    </source>
</evidence>
<reference evidence="1 2" key="1">
    <citation type="submission" date="2018-06" db="EMBL/GenBank/DDBJ databases">
        <authorList>
            <consortium name="Pathogen Informatics"/>
            <person name="Doyle S."/>
        </authorList>
    </citation>
    <scope>NUCLEOTIDE SEQUENCE [LARGE SCALE GENOMIC DNA]</scope>
    <source>
        <strain evidence="1 2">NCTC12120</strain>
    </source>
</reference>
<sequence>MKPAWPELALPGAHSDIGGGYNPAEHEAYFLTRPQFETVPLPTPDTETQIYQQTCEQLKAMDGYPAIAPLLHSVEVSIDTWHDNKMPADRYGTLQKRSGAALVIDRPTNNDWSKVVLRVMLDAAQDAGGGV</sequence>
<dbReference type="STRING" id="158822.LH23_16735"/>
<evidence type="ECO:0000313" key="1">
    <source>
        <dbReference type="EMBL" id="SQC93684.1"/>
    </source>
</evidence>
<accession>A0A2X3JFJ9</accession>
<proteinExistence type="predicted"/>
<dbReference type="EMBL" id="UAVU01000011">
    <property type="protein sequence ID" value="SQC93684.1"/>
    <property type="molecule type" value="Genomic_DNA"/>
</dbReference>
<organism evidence="1 2">
    <name type="scientific">Cedecea neteri</name>
    <dbReference type="NCBI Taxonomy" id="158822"/>
    <lineage>
        <taxon>Bacteria</taxon>
        <taxon>Pseudomonadati</taxon>
        <taxon>Pseudomonadota</taxon>
        <taxon>Gammaproteobacteria</taxon>
        <taxon>Enterobacterales</taxon>
        <taxon>Enterobacteriaceae</taxon>
        <taxon>Cedecea</taxon>
    </lineage>
</organism>